<evidence type="ECO:0000313" key="3">
    <source>
        <dbReference type="Proteomes" id="UP000234323"/>
    </source>
</evidence>
<name>A0A2I1HNX5_9GLOM</name>
<evidence type="ECO:0000256" key="1">
    <source>
        <dbReference type="SAM" id="Phobius"/>
    </source>
</evidence>
<feature type="transmembrane region" description="Helical" evidence="1">
    <location>
        <begin position="222"/>
        <end position="241"/>
    </location>
</feature>
<keyword evidence="1" id="KW-1133">Transmembrane helix</keyword>
<sequence length="267" mass="32258">MKRWTSNELFLDEKFLQYTKENFLYKGSPTYFDILDKAQAKYETAAPHLQKPYGRYLYKVLNDTLEIYWLALFKFTNDIISSPFPRPFLKKEHIKIIRKPPTKQFWMRSLLLLGAFLIMFQNLPTQLRIITNTEEFFRIKQYPISDTRFENFIRTNKNLKGRMLCPPCGNAYTALFKQWMTPRFDLIGFNPYSPRASKDRDKLTTSIHKVFIYTSLDSCIEFYLNFYFFFYVYIFSFKLIFKLELTRLHLYYMDKAYTSGFIVDIRL</sequence>
<dbReference type="Proteomes" id="UP000234323">
    <property type="component" value="Unassembled WGS sequence"/>
</dbReference>
<keyword evidence="1" id="KW-0472">Membrane</keyword>
<dbReference type="AlphaFoldDB" id="A0A2I1HNX5"/>
<organism evidence="2 3">
    <name type="scientific">Rhizophagus irregularis</name>
    <dbReference type="NCBI Taxonomy" id="588596"/>
    <lineage>
        <taxon>Eukaryota</taxon>
        <taxon>Fungi</taxon>
        <taxon>Fungi incertae sedis</taxon>
        <taxon>Mucoromycota</taxon>
        <taxon>Glomeromycotina</taxon>
        <taxon>Glomeromycetes</taxon>
        <taxon>Glomerales</taxon>
        <taxon>Glomeraceae</taxon>
        <taxon>Rhizophagus</taxon>
    </lineage>
</organism>
<proteinExistence type="predicted"/>
<keyword evidence="1" id="KW-0812">Transmembrane</keyword>
<dbReference type="EMBL" id="LLXI01004372">
    <property type="protein sequence ID" value="PKY60557.1"/>
    <property type="molecule type" value="Genomic_DNA"/>
</dbReference>
<reference evidence="2 3" key="1">
    <citation type="submission" date="2015-10" db="EMBL/GenBank/DDBJ databases">
        <title>Genome analyses suggest a sexual origin of heterokaryosis in a supposedly ancient asexual fungus.</title>
        <authorList>
            <person name="Ropars J."/>
            <person name="Sedzielewska K."/>
            <person name="Noel J."/>
            <person name="Charron P."/>
            <person name="Farinelli L."/>
            <person name="Marton T."/>
            <person name="Kruger M."/>
            <person name="Pelin A."/>
            <person name="Brachmann A."/>
            <person name="Corradi N."/>
        </authorList>
    </citation>
    <scope>NUCLEOTIDE SEQUENCE [LARGE SCALE GENOMIC DNA]</scope>
    <source>
        <strain evidence="2 3">A4</strain>
    </source>
</reference>
<comment type="caution">
    <text evidence="2">The sequence shown here is derived from an EMBL/GenBank/DDBJ whole genome shotgun (WGS) entry which is preliminary data.</text>
</comment>
<evidence type="ECO:0000313" key="2">
    <source>
        <dbReference type="EMBL" id="PKY60557.1"/>
    </source>
</evidence>
<protein>
    <submittedName>
        <fullName evidence="2">Uncharacterized protein</fullName>
    </submittedName>
</protein>
<keyword evidence="3" id="KW-1185">Reference proteome</keyword>
<gene>
    <name evidence="2" type="ORF">RhiirA4_484393</name>
</gene>
<accession>A0A2I1HNX5</accession>
<feature type="transmembrane region" description="Helical" evidence="1">
    <location>
        <begin position="105"/>
        <end position="123"/>
    </location>
</feature>